<evidence type="ECO:0000313" key="1">
    <source>
        <dbReference type="EMBL" id="GFS62207.1"/>
    </source>
</evidence>
<accession>A0A8X6IW64</accession>
<proteinExistence type="predicted"/>
<dbReference type="Proteomes" id="UP000887013">
    <property type="component" value="Unassembled WGS sequence"/>
</dbReference>
<name>A0A8X6IW64_NEPPI</name>
<protein>
    <submittedName>
        <fullName evidence="1">Uncharacterized protein</fullName>
    </submittedName>
</protein>
<sequence length="70" mass="8167">MRTGKSLQGIRHTQFVTQQHRTSFILKRVEVLDPTIRFRPDAVHHPFIKMDGIRAVNADDNPESEMIARR</sequence>
<organism evidence="1 2">
    <name type="scientific">Nephila pilipes</name>
    <name type="common">Giant wood spider</name>
    <name type="synonym">Nephila maculata</name>
    <dbReference type="NCBI Taxonomy" id="299642"/>
    <lineage>
        <taxon>Eukaryota</taxon>
        <taxon>Metazoa</taxon>
        <taxon>Ecdysozoa</taxon>
        <taxon>Arthropoda</taxon>
        <taxon>Chelicerata</taxon>
        <taxon>Arachnida</taxon>
        <taxon>Araneae</taxon>
        <taxon>Araneomorphae</taxon>
        <taxon>Entelegynae</taxon>
        <taxon>Araneoidea</taxon>
        <taxon>Nephilidae</taxon>
        <taxon>Nephila</taxon>
    </lineage>
</organism>
<gene>
    <name evidence="1" type="ORF">NPIL_97991</name>
</gene>
<dbReference type="AlphaFoldDB" id="A0A8X6IW64"/>
<dbReference type="EMBL" id="BMAW01047675">
    <property type="protein sequence ID" value="GFS62207.1"/>
    <property type="molecule type" value="Genomic_DNA"/>
</dbReference>
<reference evidence="1" key="1">
    <citation type="submission" date="2020-08" db="EMBL/GenBank/DDBJ databases">
        <title>Multicomponent nature underlies the extraordinary mechanical properties of spider dragline silk.</title>
        <authorList>
            <person name="Kono N."/>
            <person name="Nakamura H."/>
            <person name="Mori M."/>
            <person name="Yoshida Y."/>
            <person name="Ohtoshi R."/>
            <person name="Malay A.D."/>
            <person name="Moran D.A.P."/>
            <person name="Tomita M."/>
            <person name="Numata K."/>
            <person name="Arakawa K."/>
        </authorList>
    </citation>
    <scope>NUCLEOTIDE SEQUENCE</scope>
</reference>
<keyword evidence="2" id="KW-1185">Reference proteome</keyword>
<evidence type="ECO:0000313" key="2">
    <source>
        <dbReference type="Proteomes" id="UP000887013"/>
    </source>
</evidence>
<comment type="caution">
    <text evidence="1">The sequence shown here is derived from an EMBL/GenBank/DDBJ whole genome shotgun (WGS) entry which is preliminary data.</text>
</comment>